<dbReference type="SUPFAM" id="SSF51569">
    <property type="entry name" value="Aldolase"/>
    <property type="match status" value="1"/>
</dbReference>
<keyword evidence="5" id="KW-0119">Carbohydrate metabolism</keyword>
<dbReference type="PANTHER" id="PTHR30246">
    <property type="entry name" value="2-KETO-3-DEOXY-6-PHOSPHOGLUCONATE ALDOLASE"/>
    <property type="match status" value="1"/>
</dbReference>
<evidence type="ECO:0000256" key="1">
    <source>
        <dbReference type="ARBA" id="ARBA00004761"/>
    </source>
</evidence>
<accession>A0ABW2P9M2</accession>
<protein>
    <submittedName>
        <fullName evidence="6">Bifunctional 4-hydroxy-2-oxoglutarate aldolase/2-dehydro-3-deoxy-phosphogluconate aldolase</fullName>
    </submittedName>
</protein>
<evidence type="ECO:0000256" key="2">
    <source>
        <dbReference type="ARBA" id="ARBA00006906"/>
    </source>
</evidence>
<dbReference type="PROSITE" id="PS00160">
    <property type="entry name" value="ALDOLASE_KDPG_KHG_2"/>
    <property type="match status" value="1"/>
</dbReference>
<dbReference type="Gene3D" id="3.20.20.70">
    <property type="entry name" value="Aldolase class I"/>
    <property type="match status" value="1"/>
</dbReference>
<keyword evidence="4" id="KW-0456">Lyase</keyword>
<dbReference type="EMBL" id="JBHTCG010000025">
    <property type="protein sequence ID" value="MFC7386308.1"/>
    <property type="molecule type" value="Genomic_DNA"/>
</dbReference>
<keyword evidence="7" id="KW-1185">Reference proteome</keyword>
<evidence type="ECO:0000256" key="4">
    <source>
        <dbReference type="ARBA" id="ARBA00023239"/>
    </source>
</evidence>
<dbReference type="CDD" id="cd00452">
    <property type="entry name" value="KDPG_aldolase"/>
    <property type="match status" value="1"/>
</dbReference>
<evidence type="ECO:0000256" key="3">
    <source>
        <dbReference type="ARBA" id="ARBA00011233"/>
    </source>
</evidence>
<dbReference type="InterPro" id="IPR013785">
    <property type="entry name" value="Aldolase_TIM"/>
</dbReference>
<proteinExistence type="inferred from homology"/>
<dbReference type="PANTHER" id="PTHR30246:SF1">
    <property type="entry name" value="2-DEHYDRO-3-DEOXY-6-PHOSPHOGALACTONATE ALDOLASE-RELATED"/>
    <property type="match status" value="1"/>
</dbReference>
<dbReference type="Pfam" id="PF01081">
    <property type="entry name" value="Aldolase"/>
    <property type="match status" value="1"/>
</dbReference>
<comment type="subunit">
    <text evidence="3">Homotrimer.</text>
</comment>
<comment type="similarity">
    <text evidence="2">Belongs to the KHG/KDPG aldolase family.</text>
</comment>
<dbReference type="Proteomes" id="UP001596496">
    <property type="component" value="Unassembled WGS sequence"/>
</dbReference>
<organism evidence="6 7">
    <name type="scientific">Sphaerisporangium rhizosphaerae</name>
    <dbReference type="NCBI Taxonomy" id="2269375"/>
    <lineage>
        <taxon>Bacteria</taxon>
        <taxon>Bacillati</taxon>
        <taxon>Actinomycetota</taxon>
        <taxon>Actinomycetes</taxon>
        <taxon>Streptosporangiales</taxon>
        <taxon>Streptosporangiaceae</taxon>
        <taxon>Sphaerisporangium</taxon>
    </lineage>
</organism>
<gene>
    <name evidence="6" type="ORF">ACFQSB_29150</name>
</gene>
<dbReference type="InterPro" id="IPR031338">
    <property type="entry name" value="KDPG/KHG_AS_2"/>
</dbReference>
<evidence type="ECO:0000313" key="6">
    <source>
        <dbReference type="EMBL" id="MFC7386308.1"/>
    </source>
</evidence>
<sequence>MPESNTESPAESPLDGAREARFLSTLAGRRLVAIVRGRDAGAALRTVLTLVEEGVELVEVSLVTAGALEVLRRARAALGEAAELGAGTVLSAADADAAAETGASYLVTPAVSASVARGRSLGLPVLAGAFTPTEVVAALGAGAAAVKLFPASLGGERYLRALRDPFPEVAFVPVGGVDAAAAAGYLRAGAVAVGVGSPLVGDAADGGSLTELRARVRAFRDVL</sequence>
<dbReference type="InterPro" id="IPR000887">
    <property type="entry name" value="Aldlse_KDPG_KHG"/>
</dbReference>
<comment type="caution">
    <text evidence="6">The sequence shown here is derived from an EMBL/GenBank/DDBJ whole genome shotgun (WGS) entry which is preliminary data.</text>
</comment>
<comment type="pathway">
    <text evidence="1">Carbohydrate acid metabolism.</text>
</comment>
<dbReference type="RefSeq" id="WP_380830083.1">
    <property type="nucleotide sequence ID" value="NZ_JBHTCG010000025.1"/>
</dbReference>
<evidence type="ECO:0000313" key="7">
    <source>
        <dbReference type="Proteomes" id="UP001596496"/>
    </source>
</evidence>
<reference evidence="7" key="1">
    <citation type="journal article" date="2019" name="Int. J. Syst. Evol. Microbiol.">
        <title>The Global Catalogue of Microorganisms (GCM) 10K type strain sequencing project: providing services to taxonomists for standard genome sequencing and annotation.</title>
        <authorList>
            <consortium name="The Broad Institute Genomics Platform"/>
            <consortium name="The Broad Institute Genome Sequencing Center for Infectious Disease"/>
            <person name="Wu L."/>
            <person name="Ma J."/>
        </authorList>
    </citation>
    <scope>NUCLEOTIDE SEQUENCE [LARGE SCALE GENOMIC DNA]</scope>
    <source>
        <strain evidence="7">CECT 7649</strain>
    </source>
</reference>
<name>A0ABW2P9M2_9ACTN</name>
<evidence type="ECO:0000256" key="5">
    <source>
        <dbReference type="ARBA" id="ARBA00023277"/>
    </source>
</evidence>